<keyword evidence="3" id="KW-1185">Reference proteome</keyword>
<reference evidence="2 3" key="1">
    <citation type="submission" date="2015-05" db="EMBL/GenBank/DDBJ databases">
        <title>Draft Genome assembly of Streptomyces showdoensis.</title>
        <authorList>
            <person name="Thapa K.K."/>
            <person name="Metsa-Ketela M."/>
        </authorList>
    </citation>
    <scope>NUCLEOTIDE SEQUENCE [LARGE SCALE GENOMIC DNA]</scope>
    <source>
        <strain evidence="2 3">ATCC 15227</strain>
    </source>
</reference>
<evidence type="ECO:0000313" key="3">
    <source>
        <dbReference type="Proteomes" id="UP000265325"/>
    </source>
</evidence>
<sequence>MLSVDGGFAPRAEPAEDCTACALLAQWSHHYIAEGDGSRATDYVVEIRNHPHSPPKLTLPEHAPPQHRAEPKP</sequence>
<evidence type="ECO:0000256" key="1">
    <source>
        <dbReference type="SAM" id="MobiDB-lite"/>
    </source>
</evidence>
<proteinExistence type="predicted"/>
<accession>A0A2P2GR28</accession>
<evidence type="ECO:0000313" key="2">
    <source>
        <dbReference type="EMBL" id="KKZ73946.1"/>
    </source>
</evidence>
<organism evidence="2 3">
    <name type="scientific">Streptomyces showdoensis</name>
    <dbReference type="NCBI Taxonomy" id="68268"/>
    <lineage>
        <taxon>Bacteria</taxon>
        <taxon>Bacillati</taxon>
        <taxon>Actinomycetota</taxon>
        <taxon>Actinomycetes</taxon>
        <taxon>Kitasatosporales</taxon>
        <taxon>Streptomycetaceae</taxon>
        <taxon>Streptomyces</taxon>
    </lineage>
</organism>
<protein>
    <submittedName>
        <fullName evidence="2">Uncharacterized protein</fullName>
    </submittedName>
</protein>
<dbReference type="Proteomes" id="UP000265325">
    <property type="component" value="Unassembled WGS sequence"/>
</dbReference>
<name>A0A2P2GR28_STREW</name>
<dbReference type="RefSeq" id="WP_046907310.1">
    <property type="nucleotide sequence ID" value="NZ_BAAAXG010000026.1"/>
</dbReference>
<dbReference type="AlphaFoldDB" id="A0A2P2GR28"/>
<feature type="region of interest" description="Disordered" evidence="1">
    <location>
        <begin position="46"/>
        <end position="73"/>
    </location>
</feature>
<comment type="caution">
    <text evidence="2">The sequence shown here is derived from an EMBL/GenBank/DDBJ whole genome shotgun (WGS) entry which is preliminary data.</text>
</comment>
<dbReference type="EMBL" id="LAQS01000012">
    <property type="protein sequence ID" value="KKZ73946.1"/>
    <property type="molecule type" value="Genomic_DNA"/>
</dbReference>
<gene>
    <name evidence="2" type="ORF">VO63_10075</name>
</gene>
<dbReference type="OrthoDB" id="4235442at2"/>